<keyword evidence="3" id="KW-1185">Reference proteome</keyword>
<evidence type="ECO:0000313" key="3">
    <source>
        <dbReference type="Proteomes" id="UP000031036"/>
    </source>
</evidence>
<gene>
    <name evidence="1" type="ORF">Tcan_02695</name>
    <name evidence="2" type="ORF">TCNE_LOCUS7708</name>
</gene>
<proteinExistence type="predicted"/>
<dbReference type="Proteomes" id="UP000031036">
    <property type="component" value="Unassembled WGS sequence"/>
</dbReference>
<dbReference type="EMBL" id="JPKZ01001577">
    <property type="protein sequence ID" value="KHN81182.1"/>
    <property type="molecule type" value="Genomic_DNA"/>
</dbReference>
<reference evidence="1 3" key="1">
    <citation type="submission" date="2014-11" db="EMBL/GenBank/DDBJ databases">
        <title>Genetic blueprint of the zoonotic pathogen Toxocara canis.</title>
        <authorList>
            <person name="Zhu X.-Q."/>
            <person name="Korhonen P.K."/>
            <person name="Cai H."/>
            <person name="Young N.D."/>
            <person name="Nejsum P."/>
            <person name="von Samson-Himmelstjerna G."/>
            <person name="Boag P.R."/>
            <person name="Tan P."/>
            <person name="Li Q."/>
            <person name="Min J."/>
            <person name="Yang Y."/>
            <person name="Wang X."/>
            <person name="Fang X."/>
            <person name="Hall R.S."/>
            <person name="Hofmann A."/>
            <person name="Sternberg P.W."/>
            <person name="Jex A.R."/>
            <person name="Gasser R.B."/>
        </authorList>
    </citation>
    <scope>NUCLEOTIDE SEQUENCE [LARGE SCALE GENOMIC DNA]</scope>
    <source>
        <strain evidence="1">PN_DK_2014</strain>
    </source>
</reference>
<protein>
    <submittedName>
        <fullName evidence="1">Uncharacterized protein</fullName>
    </submittedName>
</protein>
<evidence type="ECO:0000313" key="1">
    <source>
        <dbReference type="EMBL" id="KHN81182.1"/>
    </source>
</evidence>
<sequence length="283" mass="31098">MQKSLTESENSSCSTSSGHYLIFAGGSSSAFPVGRTCTLHTAAAAAAAASDCLDAASSSSLNLPSSGYVLYEEEEDLETPSALRKVFHMAADGHGRPQKLVELDTQYHFAQQREMLFGETPFYSVDTEYEDDRQFQRCIAVDSEYTLTNDDEVSEGRAVGQTGIAQVAYVFETGNTRAAAVSTSPVAMPLSSEDVLSESANCHREAKKKLNEDVRLVRSKEATLTEEDEEEKLTLPSPAMLNDMMSKVQSRCFYPFRSSKSLRSCFSLTMMTHFSCRVRSVQC</sequence>
<organism evidence="1 3">
    <name type="scientific">Toxocara canis</name>
    <name type="common">Canine roundworm</name>
    <dbReference type="NCBI Taxonomy" id="6265"/>
    <lineage>
        <taxon>Eukaryota</taxon>
        <taxon>Metazoa</taxon>
        <taxon>Ecdysozoa</taxon>
        <taxon>Nematoda</taxon>
        <taxon>Chromadorea</taxon>
        <taxon>Rhabditida</taxon>
        <taxon>Spirurina</taxon>
        <taxon>Ascaridomorpha</taxon>
        <taxon>Ascaridoidea</taxon>
        <taxon>Toxocaridae</taxon>
        <taxon>Toxocara</taxon>
    </lineage>
</organism>
<reference evidence="2" key="2">
    <citation type="submission" date="2018-11" db="EMBL/GenBank/DDBJ databases">
        <authorList>
            <consortium name="Pathogen Informatics"/>
        </authorList>
    </citation>
    <scope>NUCLEOTIDE SEQUENCE [LARGE SCALE GENOMIC DNA]</scope>
</reference>
<dbReference type="EMBL" id="UYWY01019739">
    <property type="protein sequence ID" value="VDM39029.1"/>
    <property type="molecule type" value="Genomic_DNA"/>
</dbReference>
<name>A0A0B2VI92_TOXCA</name>
<accession>A0A0B2VI92</accession>
<dbReference type="AlphaFoldDB" id="A0A0B2VI92"/>
<evidence type="ECO:0000313" key="2">
    <source>
        <dbReference type="EMBL" id="VDM39029.1"/>
    </source>
</evidence>